<dbReference type="FunFam" id="1.10.10.1410:FF:000001">
    <property type="entry name" value="60S acidic ribosomal protein P1"/>
    <property type="match status" value="1"/>
</dbReference>
<dbReference type="PANTHER" id="PTHR45696">
    <property type="entry name" value="60S ACIDIC RIBOSOMAL PROTEIN P1"/>
    <property type="match status" value="1"/>
</dbReference>
<dbReference type="InterPro" id="IPR038716">
    <property type="entry name" value="P1/P2_N_sf"/>
</dbReference>
<name>A0A6G1IJU9_9PLEO</name>
<dbReference type="GO" id="GO:0003735">
    <property type="term" value="F:structural constituent of ribosome"/>
    <property type="evidence" value="ECO:0007669"/>
    <property type="project" value="TreeGrafter"/>
</dbReference>
<dbReference type="GO" id="GO:0043021">
    <property type="term" value="F:ribonucleoprotein complex binding"/>
    <property type="evidence" value="ECO:0007669"/>
    <property type="project" value="TreeGrafter"/>
</dbReference>
<sequence length="248" mass="26057">MTQPSEPTTSHLTQTQARFKSMAQIPALSNVPCVSSPTKQQRSQVHTSIPGIHDSPPNHAPPVLIALFLHATESSIQSFYTTISFDSPNRLSYQSAPTPKATLSTYYHRAPPRITTTSMSTNATTTTGPAIPATASTNKAETAVSYAALILADANVTINPDKLQALLKAANVDDVEPIWTTLFAKALEGKDIKDILTAVSTSGGEAGRGPVADEGEGGEDGEVIVEGVELAEGDDGSDMEGGMFDLFG</sequence>
<organism evidence="9 10">
    <name type="scientific">Lentithecium fluviatile CBS 122367</name>
    <dbReference type="NCBI Taxonomy" id="1168545"/>
    <lineage>
        <taxon>Eukaryota</taxon>
        <taxon>Fungi</taxon>
        <taxon>Dikarya</taxon>
        <taxon>Ascomycota</taxon>
        <taxon>Pezizomycotina</taxon>
        <taxon>Dothideomycetes</taxon>
        <taxon>Pleosporomycetidae</taxon>
        <taxon>Pleosporales</taxon>
        <taxon>Massarineae</taxon>
        <taxon>Lentitheciaceae</taxon>
        <taxon>Lentithecium</taxon>
    </lineage>
</organism>
<keyword evidence="4" id="KW-0689">Ribosomal protein</keyword>
<dbReference type="Proteomes" id="UP000799291">
    <property type="component" value="Unassembled WGS sequence"/>
</dbReference>
<evidence type="ECO:0000256" key="1">
    <source>
        <dbReference type="ARBA" id="ARBA00003362"/>
    </source>
</evidence>
<proteinExistence type="inferred from homology"/>
<evidence type="ECO:0000256" key="4">
    <source>
        <dbReference type="ARBA" id="ARBA00022980"/>
    </source>
</evidence>
<comment type="function">
    <text evidence="1">Plays an important role in the elongation step of protein synthesis.</text>
</comment>
<reference evidence="9" key="1">
    <citation type="journal article" date="2020" name="Stud. Mycol.">
        <title>101 Dothideomycetes genomes: a test case for predicting lifestyles and emergence of pathogens.</title>
        <authorList>
            <person name="Haridas S."/>
            <person name="Albert R."/>
            <person name="Binder M."/>
            <person name="Bloem J."/>
            <person name="Labutti K."/>
            <person name="Salamov A."/>
            <person name="Andreopoulos B."/>
            <person name="Baker S."/>
            <person name="Barry K."/>
            <person name="Bills G."/>
            <person name="Bluhm B."/>
            <person name="Cannon C."/>
            <person name="Castanera R."/>
            <person name="Culley D."/>
            <person name="Daum C."/>
            <person name="Ezra D."/>
            <person name="Gonzalez J."/>
            <person name="Henrissat B."/>
            <person name="Kuo A."/>
            <person name="Liang C."/>
            <person name="Lipzen A."/>
            <person name="Lutzoni F."/>
            <person name="Magnuson J."/>
            <person name="Mondo S."/>
            <person name="Nolan M."/>
            <person name="Ohm R."/>
            <person name="Pangilinan J."/>
            <person name="Park H.-J."/>
            <person name="Ramirez L."/>
            <person name="Alfaro M."/>
            <person name="Sun H."/>
            <person name="Tritt A."/>
            <person name="Yoshinaga Y."/>
            <person name="Zwiers L.-H."/>
            <person name="Turgeon B."/>
            <person name="Goodwin S."/>
            <person name="Spatafora J."/>
            <person name="Crous P."/>
            <person name="Grigoriev I."/>
        </authorList>
    </citation>
    <scope>NUCLEOTIDE SEQUENCE</scope>
    <source>
        <strain evidence="9">CBS 122367</strain>
    </source>
</reference>
<keyword evidence="10" id="KW-1185">Reference proteome</keyword>
<evidence type="ECO:0000256" key="7">
    <source>
        <dbReference type="ARBA" id="ARBA00042918"/>
    </source>
</evidence>
<evidence type="ECO:0000256" key="3">
    <source>
        <dbReference type="ARBA" id="ARBA00011266"/>
    </source>
</evidence>
<dbReference type="GO" id="GO:0030295">
    <property type="term" value="F:protein kinase activator activity"/>
    <property type="evidence" value="ECO:0007669"/>
    <property type="project" value="TreeGrafter"/>
</dbReference>
<evidence type="ECO:0000256" key="2">
    <source>
        <dbReference type="ARBA" id="ARBA00005436"/>
    </source>
</evidence>
<evidence type="ECO:0000313" key="10">
    <source>
        <dbReference type="Proteomes" id="UP000799291"/>
    </source>
</evidence>
<protein>
    <recommendedName>
        <fullName evidence="6">Large ribosomal subunit protein P1</fullName>
    </recommendedName>
    <alternativeName>
        <fullName evidence="7">60S acidic ribosomal protein P1</fullName>
    </alternativeName>
</protein>
<comment type="similarity">
    <text evidence="2">Belongs to the eukaryotic ribosomal protein P1/P2 family.</text>
</comment>
<dbReference type="OrthoDB" id="2194681at2759"/>
<keyword evidence="5" id="KW-0687">Ribonucleoprotein</keyword>
<dbReference type="EMBL" id="MU005613">
    <property type="protein sequence ID" value="KAF2678260.1"/>
    <property type="molecule type" value="Genomic_DNA"/>
</dbReference>
<feature type="compositionally biased region" description="Low complexity" evidence="8">
    <location>
        <begin position="115"/>
        <end position="133"/>
    </location>
</feature>
<dbReference type="GO" id="GO:0022625">
    <property type="term" value="C:cytosolic large ribosomal subunit"/>
    <property type="evidence" value="ECO:0007669"/>
    <property type="project" value="TreeGrafter"/>
</dbReference>
<dbReference type="PANTHER" id="PTHR45696:SF10">
    <property type="entry name" value="LARGE RIBOSOMAL SUBUNIT PROTEIN P1"/>
    <property type="match status" value="1"/>
</dbReference>
<evidence type="ECO:0000313" key="9">
    <source>
        <dbReference type="EMBL" id="KAF2678260.1"/>
    </source>
</evidence>
<evidence type="ECO:0000256" key="6">
    <source>
        <dbReference type="ARBA" id="ARBA00041116"/>
    </source>
</evidence>
<accession>A0A6G1IJU9</accession>
<dbReference type="AlphaFoldDB" id="A0A6G1IJU9"/>
<feature type="region of interest" description="Disordered" evidence="8">
    <location>
        <begin position="114"/>
        <end position="133"/>
    </location>
</feature>
<evidence type="ECO:0000256" key="8">
    <source>
        <dbReference type="SAM" id="MobiDB-lite"/>
    </source>
</evidence>
<evidence type="ECO:0000256" key="5">
    <source>
        <dbReference type="ARBA" id="ARBA00023274"/>
    </source>
</evidence>
<dbReference type="CDD" id="cd05831">
    <property type="entry name" value="Ribosomal_P1"/>
    <property type="match status" value="1"/>
</dbReference>
<dbReference type="Gene3D" id="1.10.10.1410">
    <property type="match status" value="1"/>
</dbReference>
<gene>
    <name evidence="9" type="ORF">K458DRAFT_491316</name>
</gene>
<comment type="subunit">
    <text evidence="3">P1 and P2 exist as dimers at the large ribosomal subunit.</text>
</comment>
<dbReference type="GO" id="GO:0002181">
    <property type="term" value="P:cytoplasmic translation"/>
    <property type="evidence" value="ECO:0007669"/>
    <property type="project" value="TreeGrafter"/>
</dbReference>
<dbReference type="Pfam" id="PF00428">
    <property type="entry name" value="Ribosomal_60s"/>
    <property type="match status" value="1"/>
</dbReference>